<organism evidence="1 2">
    <name type="scientific">Sulfobacillus benefaciens</name>
    <dbReference type="NCBI Taxonomy" id="453960"/>
    <lineage>
        <taxon>Bacteria</taxon>
        <taxon>Bacillati</taxon>
        <taxon>Bacillota</taxon>
        <taxon>Clostridia</taxon>
        <taxon>Eubacteriales</taxon>
        <taxon>Clostridiales Family XVII. Incertae Sedis</taxon>
        <taxon>Sulfobacillus</taxon>
    </lineage>
</organism>
<evidence type="ECO:0000313" key="2">
    <source>
        <dbReference type="Proteomes" id="UP000242972"/>
    </source>
</evidence>
<dbReference type="Proteomes" id="UP000242972">
    <property type="component" value="Unassembled WGS sequence"/>
</dbReference>
<protein>
    <submittedName>
        <fullName evidence="1">Uncharacterized protein</fullName>
    </submittedName>
</protein>
<dbReference type="EMBL" id="PXYW01000009">
    <property type="protein sequence ID" value="PSR34394.1"/>
    <property type="molecule type" value="Genomic_DNA"/>
</dbReference>
<name>A0A2T2XIT6_9FIRM</name>
<gene>
    <name evidence="1" type="ORF">C7B46_05620</name>
</gene>
<accession>A0A2T2XIT6</accession>
<dbReference type="AlphaFoldDB" id="A0A2T2XIT6"/>
<evidence type="ECO:0000313" key="1">
    <source>
        <dbReference type="EMBL" id="PSR34394.1"/>
    </source>
</evidence>
<reference evidence="1 2" key="1">
    <citation type="journal article" date="2014" name="BMC Genomics">
        <title>Comparison of environmental and isolate Sulfobacillus genomes reveals diverse carbon, sulfur, nitrogen, and hydrogen metabolisms.</title>
        <authorList>
            <person name="Justice N.B."/>
            <person name="Norman A."/>
            <person name="Brown C.T."/>
            <person name="Singh A."/>
            <person name="Thomas B.C."/>
            <person name="Banfield J.F."/>
        </authorList>
    </citation>
    <scope>NUCLEOTIDE SEQUENCE [LARGE SCALE GENOMIC DNA]</scope>
    <source>
        <strain evidence="1">AMDSBA4</strain>
    </source>
</reference>
<comment type="caution">
    <text evidence="1">The sequence shown here is derived from an EMBL/GenBank/DDBJ whole genome shotgun (WGS) entry which is preliminary data.</text>
</comment>
<proteinExistence type="predicted"/>
<sequence>MGSLDPWPLAIVAAATYVPSDVLTRFSEFLHHPITPGVLLWAYAAWQSAESFSAAVPQPPYGPAIDPFLDPEWPLELSAVLSAVAEATKDVGVGPGHFFYILKEIAIEPAGFRPAQFRRTFPTRYPYDLIKKWRLAIAQHEGMVPHYPTEQMHFFS</sequence>